<accession>A0A8E0RTP3</accession>
<comment type="caution">
    <text evidence="2">The sequence shown here is derived from an EMBL/GenBank/DDBJ whole genome shotgun (WGS) entry which is preliminary data.</text>
</comment>
<reference evidence="2" key="1">
    <citation type="submission" date="2019-05" db="EMBL/GenBank/DDBJ databases">
        <title>Annotation for the trematode Fasciolopsis buski.</title>
        <authorList>
            <person name="Choi Y.-J."/>
        </authorList>
    </citation>
    <scope>NUCLEOTIDE SEQUENCE</scope>
    <source>
        <strain evidence="2">HT</strain>
        <tissue evidence="2">Whole worm</tissue>
    </source>
</reference>
<protein>
    <submittedName>
        <fullName evidence="2">Uncharacterized protein</fullName>
    </submittedName>
</protein>
<gene>
    <name evidence="2" type="ORF">FBUS_04923</name>
</gene>
<evidence type="ECO:0000256" key="1">
    <source>
        <dbReference type="SAM" id="MobiDB-lite"/>
    </source>
</evidence>
<dbReference type="Proteomes" id="UP000728185">
    <property type="component" value="Unassembled WGS sequence"/>
</dbReference>
<organism evidence="2 3">
    <name type="scientific">Fasciolopsis buskii</name>
    <dbReference type="NCBI Taxonomy" id="27845"/>
    <lineage>
        <taxon>Eukaryota</taxon>
        <taxon>Metazoa</taxon>
        <taxon>Spiralia</taxon>
        <taxon>Lophotrochozoa</taxon>
        <taxon>Platyhelminthes</taxon>
        <taxon>Trematoda</taxon>
        <taxon>Digenea</taxon>
        <taxon>Plagiorchiida</taxon>
        <taxon>Echinostomata</taxon>
        <taxon>Echinostomatoidea</taxon>
        <taxon>Fasciolidae</taxon>
        <taxon>Fasciolopsis</taxon>
    </lineage>
</organism>
<evidence type="ECO:0000313" key="3">
    <source>
        <dbReference type="Proteomes" id="UP000728185"/>
    </source>
</evidence>
<keyword evidence="3" id="KW-1185">Reference proteome</keyword>
<dbReference type="OrthoDB" id="6260544at2759"/>
<dbReference type="AlphaFoldDB" id="A0A8E0RTP3"/>
<dbReference type="EMBL" id="LUCM01005067">
    <property type="protein sequence ID" value="KAA0193382.1"/>
    <property type="molecule type" value="Genomic_DNA"/>
</dbReference>
<feature type="compositionally biased region" description="Polar residues" evidence="1">
    <location>
        <begin position="244"/>
        <end position="260"/>
    </location>
</feature>
<proteinExistence type="predicted"/>
<sequence length="260" mass="29625">MSAHRNVHLAKLAEIARSWNIDKSGSLYEIGIALAERLADEPIRKNIIEAFRIVQQCKLPYQEFPIAIIERLIECLKMPLIYDYKLQLISLLHEIAAEEKGLRNILRLRGEVVLLRILNQSEEILKPVCFQLLIRLAESLRGQVAIIRALTSPDQLLTHLKKSKNNDLFVLQLLALLLGVPTARPMFDVKSLHNYLCELSSDQPRVNIYKQLVGWLIRLPGTRLVDHFATFCQDPLTGEPEVTGDNSSNPTMTTLEEQED</sequence>
<evidence type="ECO:0000313" key="2">
    <source>
        <dbReference type="EMBL" id="KAA0193382.1"/>
    </source>
</evidence>
<feature type="region of interest" description="Disordered" evidence="1">
    <location>
        <begin position="236"/>
        <end position="260"/>
    </location>
</feature>
<name>A0A8E0RTP3_9TREM</name>